<dbReference type="RefSeq" id="WP_014680080.1">
    <property type="nucleotide sequence ID" value="NC_017770.1"/>
</dbReference>
<proteinExistence type="predicted"/>
<dbReference type="GO" id="GO:0005829">
    <property type="term" value="C:cytosol"/>
    <property type="evidence" value="ECO:0007669"/>
    <property type="project" value="TreeGrafter"/>
</dbReference>
<dbReference type="HOGENOM" id="CLU_107144_1_4_10"/>
<dbReference type="STRING" id="929556.Solca_1789"/>
<gene>
    <name evidence="1" type="ordered locus">Solca_1789</name>
</gene>
<organism evidence="1 2">
    <name type="scientific">Solitalea canadensis (strain ATCC 29591 / DSM 3403 / JCM 21819 / LMG 8368 / NBRC 15130 / NCIMB 12057 / USAM 9D)</name>
    <name type="common">Flexibacter canadensis</name>
    <dbReference type="NCBI Taxonomy" id="929556"/>
    <lineage>
        <taxon>Bacteria</taxon>
        <taxon>Pseudomonadati</taxon>
        <taxon>Bacteroidota</taxon>
        <taxon>Sphingobacteriia</taxon>
        <taxon>Sphingobacteriales</taxon>
        <taxon>Sphingobacteriaceae</taxon>
        <taxon>Solitalea</taxon>
    </lineage>
</organism>
<name>H8KU03_SOLCM</name>
<protein>
    <submittedName>
        <fullName evidence="1">Rrf2 family protein, putative transcriptional regulator</fullName>
    </submittedName>
</protein>
<keyword evidence="2" id="KW-1185">Reference proteome</keyword>
<accession>H8KU03</accession>
<dbReference type="NCBIfam" id="TIGR00738">
    <property type="entry name" value="rrf2_super"/>
    <property type="match status" value="1"/>
</dbReference>
<dbReference type="AlphaFoldDB" id="H8KU03"/>
<evidence type="ECO:0000313" key="2">
    <source>
        <dbReference type="Proteomes" id="UP000007590"/>
    </source>
</evidence>
<dbReference type="SUPFAM" id="SSF46785">
    <property type="entry name" value="Winged helix' DNA-binding domain"/>
    <property type="match status" value="1"/>
</dbReference>
<dbReference type="PROSITE" id="PS51197">
    <property type="entry name" value="HTH_RRF2_2"/>
    <property type="match status" value="1"/>
</dbReference>
<dbReference type="PANTHER" id="PTHR33221:SF13">
    <property type="entry name" value="TRANSCRIPTIONAL REGULATOR-RELATED"/>
    <property type="match status" value="1"/>
</dbReference>
<dbReference type="Pfam" id="PF02082">
    <property type="entry name" value="Rrf2"/>
    <property type="match status" value="1"/>
</dbReference>
<dbReference type="GO" id="GO:0003700">
    <property type="term" value="F:DNA-binding transcription factor activity"/>
    <property type="evidence" value="ECO:0007669"/>
    <property type="project" value="TreeGrafter"/>
</dbReference>
<evidence type="ECO:0000313" key="1">
    <source>
        <dbReference type="EMBL" id="AFD06853.1"/>
    </source>
</evidence>
<dbReference type="Gene3D" id="1.10.10.10">
    <property type="entry name" value="Winged helix-like DNA-binding domain superfamily/Winged helix DNA-binding domain"/>
    <property type="match status" value="1"/>
</dbReference>
<dbReference type="EMBL" id="CP003349">
    <property type="protein sequence ID" value="AFD06853.1"/>
    <property type="molecule type" value="Genomic_DNA"/>
</dbReference>
<reference evidence="1" key="1">
    <citation type="submission" date="2012-02" db="EMBL/GenBank/DDBJ databases">
        <title>The complete genome of Solitalea canadensis DSM 3403.</title>
        <authorList>
            <consortium name="US DOE Joint Genome Institute (JGI-PGF)"/>
            <person name="Lucas S."/>
            <person name="Copeland A."/>
            <person name="Lapidus A."/>
            <person name="Glavina del Rio T."/>
            <person name="Dalin E."/>
            <person name="Tice H."/>
            <person name="Bruce D."/>
            <person name="Goodwin L."/>
            <person name="Pitluck S."/>
            <person name="Peters L."/>
            <person name="Ovchinnikova G."/>
            <person name="Lu M."/>
            <person name="Kyrpides N."/>
            <person name="Mavromatis K."/>
            <person name="Ivanova N."/>
            <person name="Brettin T."/>
            <person name="Detter J.C."/>
            <person name="Han C."/>
            <person name="Larimer F."/>
            <person name="Land M."/>
            <person name="Hauser L."/>
            <person name="Markowitz V."/>
            <person name="Cheng J.-F."/>
            <person name="Hugenholtz P."/>
            <person name="Woyke T."/>
            <person name="Wu D."/>
            <person name="Spring S."/>
            <person name="Schroeder M."/>
            <person name="Kopitz M."/>
            <person name="Brambilla E."/>
            <person name="Klenk H.-P."/>
            <person name="Eisen J.A."/>
        </authorList>
    </citation>
    <scope>NUCLEOTIDE SEQUENCE</scope>
    <source>
        <strain evidence="1">DSM 3403</strain>
    </source>
</reference>
<sequence length="147" mass="16023">MFSKACEYGIRALIYIVYKSKDGNKLGIKDIAKETGSPEHFIAKILQTLSKQGLVSSTKGPNGGFYVEKNASPISILDVVFAIDGPNPFSSCVLGLKECDDTHPCPLHDNYKPIKIQLVKLFSTKTVQELAVAVSEGNVLTNILNHQ</sequence>
<dbReference type="InterPro" id="IPR036388">
    <property type="entry name" value="WH-like_DNA-bd_sf"/>
</dbReference>
<dbReference type="InterPro" id="IPR036390">
    <property type="entry name" value="WH_DNA-bd_sf"/>
</dbReference>
<dbReference type="eggNOG" id="COG1959">
    <property type="taxonomic scope" value="Bacteria"/>
</dbReference>
<dbReference type="PANTHER" id="PTHR33221">
    <property type="entry name" value="WINGED HELIX-TURN-HELIX TRANSCRIPTIONAL REGULATOR, RRF2 FAMILY"/>
    <property type="match status" value="1"/>
</dbReference>
<dbReference type="KEGG" id="scn:Solca_1789"/>
<dbReference type="Proteomes" id="UP000007590">
    <property type="component" value="Chromosome"/>
</dbReference>
<dbReference type="InterPro" id="IPR000944">
    <property type="entry name" value="Tscrpt_reg_Rrf2"/>
</dbReference>